<dbReference type="InterPro" id="IPR023160">
    <property type="entry name" value="RNase_HII_hlx-loop-hlx_cap_dom"/>
</dbReference>
<evidence type="ECO:0000313" key="13">
    <source>
        <dbReference type="Proteomes" id="UP000053766"/>
    </source>
</evidence>
<evidence type="ECO:0000256" key="9">
    <source>
        <dbReference type="PROSITE-ProRule" id="PRU01319"/>
    </source>
</evidence>
<evidence type="ECO:0000256" key="7">
    <source>
        <dbReference type="ARBA" id="ARBA00022801"/>
    </source>
</evidence>
<sequence length="284" mass="31199">MSSDRCVYDIERSETWIGFGNGVPCILGVDEAGRGPVLGPMVYGCAVSPINNGNELKELGVADSKALSESRREEIFIVAYALCCLSAQHISTSMLKRQKCSLNELSHGAAISLIRDALSSKINVVEIKVDTVGPKATYQLKLEKLFPGIAITVVVAEKADALFPIVSAASVAAKVTRDRHLRSWSFSEANVKVPNDGYGSGYPGDPSTKKFLRESIDPVFGYSSLVRFSWKTAETLLEKYCVNVQWDDDETKEASMREWLTTTSKLPKRHSFFADRTISNISAF</sequence>
<dbReference type="Gene3D" id="3.30.420.10">
    <property type="entry name" value="Ribonuclease H-like superfamily/Ribonuclease H"/>
    <property type="match status" value="1"/>
</dbReference>
<dbReference type="InterPro" id="IPR024567">
    <property type="entry name" value="RNase_HII/HIII_dom"/>
</dbReference>
<protein>
    <recommendedName>
        <fullName evidence="10">Ribonuclease</fullName>
        <ecNumber evidence="10">3.1.26.4</ecNumber>
    </recommendedName>
</protein>
<organism evidence="12 13">
    <name type="scientific">Dictyocaulus viviparus</name>
    <name type="common">Bovine lungworm</name>
    <dbReference type="NCBI Taxonomy" id="29172"/>
    <lineage>
        <taxon>Eukaryota</taxon>
        <taxon>Metazoa</taxon>
        <taxon>Ecdysozoa</taxon>
        <taxon>Nematoda</taxon>
        <taxon>Chromadorea</taxon>
        <taxon>Rhabditida</taxon>
        <taxon>Rhabditina</taxon>
        <taxon>Rhabditomorpha</taxon>
        <taxon>Strongyloidea</taxon>
        <taxon>Metastrongylidae</taxon>
        <taxon>Dictyocaulus</taxon>
    </lineage>
</organism>
<dbReference type="GO" id="GO:0043137">
    <property type="term" value="P:DNA replication, removal of RNA primer"/>
    <property type="evidence" value="ECO:0007669"/>
    <property type="project" value="TreeGrafter"/>
</dbReference>
<feature type="binding site" evidence="9">
    <location>
        <position position="31"/>
    </location>
    <ligand>
        <name>a divalent metal cation</name>
        <dbReference type="ChEBI" id="CHEBI:60240"/>
    </ligand>
</feature>
<evidence type="ECO:0000256" key="2">
    <source>
        <dbReference type="ARBA" id="ARBA00001946"/>
    </source>
</evidence>
<keyword evidence="6 9" id="KW-0255">Endonuclease</keyword>
<proteinExistence type="inferred from homology"/>
<evidence type="ECO:0000256" key="3">
    <source>
        <dbReference type="ARBA" id="ARBA00007058"/>
    </source>
</evidence>
<dbReference type="GO" id="GO:0032299">
    <property type="term" value="C:ribonuclease H2 complex"/>
    <property type="evidence" value="ECO:0007669"/>
    <property type="project" value="TreeGrafter"/>
</dbReference>
<evidence type="ECO:0000259" key="11">
    <source>
        <dbReference type="PROSITE" id="PS51975"/>
    </source>
</evidence>
<dbReference type="OrthoDB" id="7462577at2759"/>
<dbReference type="Pfam" id="PF01351">
    <property type="entry name" value="RNase_HII"/>
    <property type="match status" value="1"/>
</dbReference>
<keyword evidence="7 9" id="KW-0378">Hydrolase</keyword>
<evidence type="ECO:0000313" key="12">
    <source>
        <dbReference type="EMBL" id="KJH43717.1"/>
    </source>
</evidence>
<dbReference type="Proteomes" id="UP000053766">
    <property type="component" value="Unassembled WGS sequence"/>
</dbReference>
<dbReference type="SUPFAM" id="SSF53098">
    <property type="entry name" value="Ribonuclease H-like"/>
    <property type="match status" value="1"/>
</dbReference>
<dbReference type="Gene3D" id="1.10.10.460">
    <property type="entry name" value="Ribonuclease hii. Domain 2"/>
    <property type="match status" value="1"/>
</dbReference>
<comment type="function">
    <text evidence="8">Catalytic subunit of RNase HII, an endonuclease that specifically degrades the RNA of RNA:DNA hybrids. Participates in DNA replication, possibly by mediating the removal of lagging-strand Okazaki fragment RNA primers during DNA replication. Mediates the excision of single ribonucleotides from DNA:RNA duplexes.</text>
</comment>
<dbReference type="PANTHER" id="PTHR10954">
    <property type="entry name" value="RIBONUCLEASE H2 SUBUNIT A"/>
    <property type="match status" value="1"/>
</dbReference>
<dbReference type="PANTHER" id="PTHR10954:SF7">
    <property type="entry name" value="RIBONUCLEASE H2 SUBUNIT A"/>
    <property type="match status" value="1"/>
</dbReference>
<dbReference type="AlphaFoldDB" id="A0A0D8XJ06"/>
<feature type="domain" description="RNase H type-2" evidence="11">
    <location>
        <begin position="24"/>
        <end position="242"/>
    </location>
</feature>
<evidence type="ECO:0000256" key="4">
    <source>
        <dbReference type="ARBA" id="ARBA00022722"/>
    </source>
</evidence>
<dbReference type="InterPro" id="IPR012337">
    <property type="entry name" value="RNaseH-like_sf"/>
</dbReference>
<dbReference type="STRING" id="29172.A0A0D8XJ06"/>
<comment type="cofactor">
    <cofactor evidence="2">
        <name>Mg(2+)</name>
        <dbReference type="ChEBI" id="CHEBI:18420"/>
    </cofactor>
</comment>
<feature type="binding site" evidence="9">
    <location>
        <position position="130"/>
    </location>
    <ligand>
        <name>a divalent metal cation</name>
        <dbReference type="ChEBI" id="CHEBI:60240"/>
    </ligand>
</feature>
<evidence type="ECO:0000256" key="6">
    <source>
        <dbReference type="ARBA" id="ARBA00022759"/>
    </source>
</evidence>
<dbReference type="FunFam" id="3.30.420.10:FF:000016">
    <property type="entry name" value="Ribonuclease"/>
    <property type="match status" value="1"/>
</dbReference>
<dbReference type="InterPro" id="IPR036397">
    <property type="entry name" value="RNaseH_sf"/>
</dbReference>
<dbReference type="EC" id="3.1.26.4" evidence="10"/>
<evidence type="ECO:0000256" key="8">
    <source>
        <dbReference type="ARBA" id="ARBA00024981"/>
    </source>
</evidence>
<comment type="similarity">
    <text evidence="3">Belongs to the RNase HII family. Eukaryotic subfamily.</text>
</comment>
<dbReference type="PROSITE" id="PS51975">
    <property type="entry name" value="RNASE_H_2"/>
    <property type="match status" value="1"/>
</dbReference>
<name>A0A0D8XJ06_DICVI</name>
<comment type="function">
    <text evidence="10">Endonuclease that specifically degrades the RNA of RNA-DNA hybrids.</text>
</comment>
<evidence type="ECO:0000256" key="10">
    <source>
        <dbReference type="RuleBase" id="RU003515"/>
    </source>
</evidence>
<evidence type="ECO:0000256" key="1">
    <source>
        <dbReference type="ARBA" id="ARBA00000077"/>
    </source>
</evidence>
<reference evidence="12 13" key="1">
    <citation type="submission" date="2013-11" db="EMBL/GenBank/DDBJ databases">
        <title>Draft genome of the bovine lungworm Dictyocaulus viviparus.</title>
        <authorList>
            <person name="Mitreva M."/>
        </authorList>
    </citation>
    <scope>NUCLEOTIDE SEQUENCE [LARGE SCALE GENOMIC DNA]</scope>
    <source>
        <strain evidence="12 13">HannoverDv2000</strain>
    </source>
</reference>
<dbReference type="EMBL" id="KN716532">
    <property type="protein sequence ID" value="KJH43717.1"/>
    <property type="molecule type" value="Genomic_DNA"/>
</dbReference>
<dbReference type="NCBIfam" id="TIGR00729">
    <property type="entry name" value="ribonuclease HII"/>
    <property type="match status" value="1"/>
</dbReference>
<dbReference type="CDD" id="cd07181">
    <property type="entry name" value="RNase_HII_eukaryota_like"/>
    <property type="match status" value="1"/>
</dbReference>
<keyword evidence="5 9" id="KW-0479">Metal-binding</keyword>
<comment type="catalytic activity">
    <reaction evidence="1 9 10">
        <text>Endonucleolytic cleavage to 5'-phosphomonoester.</text>
        <dbReference type="EC" id="3.1.26.4"/>
    </reaction>
</comment>
<dbReference type="FunFam" id="1.10.10.460:FF:000001">
    <property type="entry name" value="Ribonuclease"/>
    <property type="match status" value="1"/>
</dbReference>
<reference evidence="13" key="2">
    <citation type="journal article" date="2016" name="Sci. Rep.">
        <title>Dictyocaulus viviparus genome, variome and transcriptome elucidate lungworm biology and support future intervention.</title>
        <authorList>
            <person name="McNulty S.N."/>
            <person name="Strube C."/>
            <person name="Rosa B.A."/>
            <person name="Martin J.C."/>
            <person name="Tyagi R."/>
            <person name="Choi Y.J."/>
            <person name="Wang Q."/>
            <person name="Hallsworth Pepin K."/>
            <person name="Zhang X."/>
            <person name="Ozersky P."/>
            <person name="Wilson R.K."/>
            <person name="Sternberg P.W."/>
            <person name="Gasser R.B."/>
            <person name="Mitreva M."/>
        </authorList>
    </citation>
    <scope>NUCLEOTIDE SEQUENCE [LARGE SCALE GENOMIC DNA]</scope>
    <source>
        <strain evidence="13">HannoverDv2000</strain>
    </source>
</reference>
<evidence type="ECO:0000256" key="5">
    <source>
        <dbReference type="ARBA" id="ARBA00022723"/>
    </source>
</evidence>
<dbReference type="GO" id="GO:0006298">
    <property type="term" value="P:mismatch repair"/>
    <property type="evidence" value="ECO:0007669"/>
    <property type="project" value="TreeGrafter"/>
</dbReference>
<dbReference type="GO" id="GO:0046872">
    <property type="term" value="F:metal ion binding"/>
    <property type="evidence" value="ECO:0007669"/>
    <property type="project" value="UniProtKB-KW"/>
</dbReference>
<keyword evidence="13" id="KW-1185">Reference proteome</keyword>
<accession>A0A0D8XJ06</accession>
<dbReference type="GO" id="GO:0003723">
    <property type="term" value="F:RNA binding"/>
    <property type="evidence" value="ECO:0007669"/>
    <property type="project" value="UniProtKB-UniRule"/>
</dbReference>
<keyword evidence="4 9" id="KW-0540">Nuclease</keyword>
<dbReference type="InterPro" id="IPR004649">
    <property type="entry name" value="RNase_H2_suA"/>
</dbReference>
<gene>
    <name evidence="12" type="ORF">DICVIV_10276</name>
</gene>
<dbReference type="GO" id="GO:0004523">
    <property type="term" value="F:RNA-DNA hybrid ribonuclease activity"/>
    <property type="evidence" value="ECO:0007669"/>
    <property type="project" value="UniProtKB-UniRule"/>
</dbReference>
<comment type="cofactor">
    <cofactor evidence="9">
        <name>Mn(2+)</name>
        <dbReference type="ChEBI" id="CHEBI:29035"/>
    </cofactor>
    <cofactor evidence="9">
        <name>Mg(2+)</name>
        <dbReference type="ChEBI" id="CHEBI:18420"/>
    </cofactor>
    <text evidence="9">Manganese or magnesium. Binds 1 divalent metal ion per monomer in the absence of substrate. May bind a second metal ion after substrate binding.</text>
</comment>
<dbReference type="InterPro" id="IPR001352">
    <property type="entry name" value="RNase_HII/HIII"/>
</dbReference>
<feature type="binding site" evidence="9">
    <location>
        <position position="30"/>
    </location>
    <ligand>
        <name>a divalent metal cation</name>
        <dbReference type="ChEBI" id="CHEBI:60240"/>
    </ligand>
</feature>